<name>A0AAV6UJZ6_9ARAC</name>
<accession>A0AAV6UJZ6</accession>
<dbReference type="AlphaFoldDB" id="A0AAV6UJZ6"/>
<dbReference type="EMBL" id="JAFNEN010000401">
    <property type="protein sequence ID" value="KAG8183845.1"/>
    <property type="molecule type" value="Genomic_DNA"/>
</dbReference>
<keyword evidence="3" id="KW-1185">Reference proteome</keyword>
<gene>
    <name evidence="2" type="ORF">JTE90_005309</name>
</gene>
<evidence type="ECO:0000313" key="2">
    <source>
        <dbReference type="EMBL" id="KAG8183845.1"/>
    </source>
</evidence>
<sequence length="158" mass="17704">MLQLRELANSFAIPQIPSGKDLHLGDRPSAAHIIPIRDLTLSCQQKKIEEIGGLGHVVGRIVKARYGDQFYDAKVLKIGSGKRVNFCSRNSYKARCFGPALSFNSKESKTHLHKTLYDDRSPGPRTQSKERKRIASREAKKNPKKRPVVGENNISPKN</sequence>
<proteinExistence type="predicted"/>
<protein>
    <submittedName>
        <fullName evidence="2">Uncharacterized protein</fullName>
    </submittedName>
</protein>
<organism evidence="2 3">
    <name type="scientific">Oedothorax gibbosus</name>
    <dbReference type="NCBI Taxonomy" id="931172"/>
    <lineage>
        <taxon>Eukaryota</taxon>
        <taxon>Metazoa</taxon>
        <taxon>Ecdysozoa</taxon>
        <taxon>Arthropoda</taxon>
        <taxon>Chelicerata</taxon>
        <taxon>Arachnida</taxon>
        <taxon>Araneae</taxon>
        <taxon>Araneomorphae</taxon>
        <taxon>Entelegynae</taxon>
        <taxon>Araneoidea</taxon>
        <taxon>Linyphiidae</taxon>
        <taxon>Erigoninae</taxon>
        <taxon>Oedothorax</taxon>
    </lineage>
</organism>
<feature type="compositionally biased region" description="Basic and acidic residues" evidence="1">
    <location>
        <begin position="108"/>
        <end position="141"/>
    </location>
</feature>
<dbReference type="Proteomes" id="UP000827092">
    <property type="component" value="Unassembled WGS sequence"/>
</dbReference>
<feature type="region of interest" description="Disordered" evidence="1">
    <location>
        <begin position="108"/>
        <end position="158"/>
    </location>
</feature>
<evidence type="ECO:0000313" key="3">
    <source>
        <dbReference type="Proteomes" id="UP000827092"/>
    </source>
</evidence>
<evidence type="ECO:0000256" key="1">
    <source>
        <dbReference type="SAM" id="MobiDB-lite"/>
    </source>
</evidence>
<reference evidence="2 3" key="1">
    <citation type="journal article" date="2022" name="Nat. Ecol. Evol.">
        <title>A masculinizing supergene underlies an exaggerated male reproductive morph in a spider.</title>
        <authorList>
            <person name="Hendrickx F."/>
            <person name="De Corte Z."/>
            <person name="Sonet G."/>
            <person name="Van Belleghem S.M."/>
            <person name="Kostlbacher S."/>
            <person name="Vangestel C."/>
        </authorList>
    </citation>
    <scope>NUCLEOTIDE SEQUENCE [LARGE SCALE GENOMIC DNA]</scope>
    <source>
        <strain evidence="2">W744_W776</strain>
    </source>
</reference>
<comment type="caution">
    <text evidence="2">The sequence shown here is derived from an EMBL/GenBank/DDBJ whole genome shotgun (WGS) entry which is preliminary data.</text>
</comment>